<name>A0ABW6KM30_9BACI</name>
<dbReference type="Proteomes" id="UP001601059">
    <property type="component" value="Unassembled WGS sequence"/>
</dbReference>
<dbReference type="EMBL" id="JBIACK010000021">
    <property type="protein sequence ID" value="MFE8703890.1"/>
    <property type="molecule type" value="Genomic_DNA"/>
</dbReference>
<dbReference type="CDD" id="cd11586">
    <property type="entry name" value="VbhA_like"/>
    <property type="match status" value="1"/>
</dbReference>
<feature type="region of interest" description="Disordered" evidence="1">
    <location>
        <begin position="1"/>
        <end position="28"/>
    </location>
</feature>
<accession>A0ABW6KM30</accession>
<organism evidence="2 3">
    <name type="scientific">Cytobacillus spartinae</name>
    <dbReference type="NCBI Taxonomy" id="3299023"/>
    <lineage>
        <taxon>Bacteria</taxon>
        <taxon>Bacillati</taxon>
        <taxon>Bacillota</taxon>
        <taxon>Bacilli</taxon>
        <taxon>Bacillales</taxon>
        <taxon>Bacillaceae</taxon>
        <taxon>Cytobacillus</taxon>
    </lineage>
</organism>
<keyword evidence="3" id="KW-1185">Reference proteome</keyword>
<evidence type="ECO:0000256" key="1">
    <source>
        <dbReference type="SAM" id="MobiDB-lite"/>
    </source>
</evidence>
<gene>
    <name evidence="2" type="ORF">ACFYKX_25290</name>
</gene>
<feature type="compositionally biased region" description="Polar residues" evidence="1">
    <location>
        <begin position="1"/>
        <end position="12"/>
    </location>
</feature>
<comment type="caution">
    <text evidence="2">The sequence shown here is derived from an EMBL/GenBank/DDBJ whole genome shotgun (WGS) entry which is preliminary data.</text>
</comment>
<dbReference type="RefSeq" id="WP_389364801.1">
    <property type="nucleotide sequence ID" value="NZ_JBIACK010000021.1"/>
</dbReference>
<reference evidence="2 3" key="1">
    <citation type="submission" date="2024-08" db="EMBL/GenBank/DDBJ databases">
        <title>Two novel Cytobacillus novel species.</title>
        <authorList>
            <person name="Liu G."/>
        </authorList>
    </citation>
    <scope>NUCLEOTIDE SEQUENCE [LARGE SCALE GENOMIC DNA]</scope>
    <source>
        <strain evidence="2 3">FJAT-54145</strain>
    </source>
</reference>
<dbReference type="InterPro" id="IPR033788">
    <property type="entry name" value="VbhA-like"/>
</dbReference>
<protein>
    <submittedName>
        <fullName evidence="2">Antitoxin VbhA family protein</fullName>
    </submittedName>
</protein>
<sequence length="75" mass="8574">MATLPNKFNNRSITKKREKRMKSEQVEKSLRSAKASLAVEGLHVTENEEALVKARLNGEITESEFKQKVMDLINE</sequence>
<evidence type="ECO:0000313" key="2">
    <source>
        <dbReference type="EMBL" id="MFE8703890.1"/>
    </source>
</evidence>
<proteinExistence type="predicted"/>
<evidence type="ECO:0000313" key="3">
    <source>
        <dbReference type="Proteomes" id="UP001601059"/>
    </source>
</evidence>